<proteinExistence type="predicted"/>
<organism evidence="1 2">
    <name type="scientific">Steinernema glaseri</name>
    <dbReference type="NCBI Taxonomy" id="37863"/>
    <lineage>
        <taxon>Eukaryota</taxon>
        <taxon>Metazoa</taxon>
        <taxon>Ecdysozoa</taxon>
        <taxon>Nematoda</taxon>
        <taxon>Chromadorea</taxon>
        <taxon>Rhabditida</taxon>
        <taxon>Tylenchina</taxon>
        <taxon>Panagrolaimomorpha</taxon>
        <taxon>Strongyloidoidea</taxon>
        <taxon>Steinernematidae</taxon>
        <taxon>Steinernema</taxon>
    </lineage>
</organism>
<dbReference type="WBParaSite" id="L893_g1541.t1">
    <property type="protein sequence ID" value="L893_g1541.t1"/>
    <property type="gene ID" value="L893_g1541"/>
</dbReference>
<name>A0A1I7YE98_9BILA</name>
<dbReference type="Proteomes" id="UP000095287">
    <property type="component" value="Unplaced"/>
</dbReference>
<reference evidence="2" key="1">
    <citation type="submission" date="2016-11" db="UniProtKB">
        <authorList>
            <consortium name="WormBaseParasite"/>
        </authorList>
    </citation>
    <scope>IDENTIFICATION</scope>
</reference>
<evidence type="ECO:0000313" key="2">
    <source>
        <dbReference type="WBParaSite" id="L893_g1541.t1"/>
    </source>
</evidence>
<keyword evidence="1" id="KW-1185">Reference proteome</keyword>
<sequence>MARFNLHIRGGSARLNAYFGALHQKFRRNGVVAFAWSCCHRRVDICAKASELSFLRPQITHGHGMEWWKLAAVENNAPLRFILRRTTMQKGHVSQRS</sequence>
<accession>A0A1I7YE98</accession>
<protein>
    <submittedName>
        <fullName evidence="2">Uncharacterized protein</fullName>
    </submittedName>
</protein>
<dbReference type="AlphaFoldDB" id="A0A1I7YE98"/>
<evidence type="ECO:0000313" key="1">
    <source>
        <dbReference type="Proteomes" id="UP000095287"/>
    </source>
</evidence>